<dbReference type="EMBL" id="BRZI01000051">
    <property type="protein sequence ID" value="GLD32711.1"/>
    <property type="molecule type" value="Genomic_DNA"/>
</dbReference>
<sequence>MRYYTRSAHPARSDTGLYQEDKLTGYKVIQWATGFTGMFALKYILLNPQLDLVGLRCYSPAKIGKDAGEICGLPPVGVSATDSVDDLLALDADCVIYTPGFYDFQDPLVPGTNTHEMFRTIIQLLENGKNVATTVCPFIGTEHYSSGDEVKAQIEIACHTGGVTFFATGFEPGFMGDVLPLTLASTCGVVTKLTATECLDYSDYYVAAYETLQAMGFGRRPEDLSAEDANAIHLTWGSVPYMAARGLGVTLDTVTVETEIFLAPERFTVGDRVVDEGTIAAMIFRVNGVINGEPRIVLQHVNRLREDMAPEWPNVEPAGGYRIEIEGTNPLRGDFQLGLPGSEGSSFADAMAMTAARCVNAVEAVVQASPGFKTFLDLPTLTGKYTLHS</sequence>
<evidence type="ECO:0000313" key="2">
    <source>
        <dbReference type="EMBL" id="GLB84314.1"/>
    </source>
</evidence>
<comment type="caution">
    <text evidence="3">The sequence shown here is derived from an EMBL/GenBank/DDBJ whole genome shotgun (WGS) entry which is preliminary data.</text>
</comment>
<dbReference type="Proteomes" id="UP001064782">
    <property type="component" value="Unassembled WGS sequence"/>
</dbReference>
<dbReference type="InterPro" id="IPR045760">
    <property type="entry name" value="DAP_DH_C"/>
</dbReference>
<dbReference type="InterPro" id="IPR036291">
    <property type="entry name" value="NAD(P)-bd_dom_sf"/>
</dbReference>
<name>A0A9P3QAQ6_9MYCO</name>
<dbReference type="SUPFAM" id="SSF51735">
    <property type="entry name" value="NAD(P)-binding Rossmann-fold domains"/>
    <property type="match status" value="1"/>
</dbReference>
<gene>
    <name evidence="3" type="ORF">Mkiyose1413_45940</name>
    <name evidence="2" type="ORF">SRL2020028_35700</name>
</gene>
<reference evidence="3" key="1">
    <citation type="submission" date="2022-08" db="EMBL/GenBank/DDBJ databases">
        <title>Mycobacterium kiyosense sp. nov., scotochromogenic slow-glowing species isolated from respiratory specimens.</title>
        <authorList>
            <person name="Fukano H."/>
            <person name="Kazumi Y."/>
            <person name="Sakagami N."/>
            <person name="Ato M."/>
            <person name="Mitarai S."/>
            <person name="Hoshino Y."/>
        </authorList>
    </citation>
    <scope>NUCLEOTIDE SEQUENCE</scope>
    <source>
        <strain evidence="3">1413</strain>
        <strain evidence="2">SRL2020-028</strain>
    </source>
</reference>
<evidence type="ECO:0000313" key="4">
    <source>
        <dbReference type="Proteomes" id="UP001064782"/>
    </source>
</evidence>
<protein>
    <recommendedName>
        <fullName evidence="1">2,4-diaminopentanoate dehydrogenase C-terminal domain-containing protein</fullName>
    </recommendedName>
</protein>
<dbReference type="Gene3D" id="3.40.50.720">
    <property type="entry name" value="NAD(P)-binding Rossmann-like Domain"/>
    <property type="match status" value="1"/>
</dbReference>
<dbReference type="AlphaFoldDB" id="A0A9P3QAQ6"/>
<feature type="domain" description="2,4-diaminopentanoate dehydrogenase C-terminal" evidence="1">
    <location>
        <begin position="175"/>
        <end position="381"/>
    </location>
</feature>
<dbReference type="EMBL" id="BRXE01000047">
    <property type="protein sequence ID" value="GLB84314.1"/>
    <property type="molecule type" value="Genomic_DNA"/>
</dbReference>
<evidence type="ECO:0000259" key="1">
    <source>
        <dbReference type="Pfam" id="PF19328"/>
    </source>
</evidence>
<dbReference type="Pfam" id="PF19328">
    <property type="entry name" value="DAP_DH_C"/>
    <property type="match status" value="1"/>
</dbReference>
<proteinExistence type="predicted"/>
<keyword evidence="4" id="KW-1185">Reference proteome</keyword>
<evidence type="ECO:0000313" key="3">
    <source>
        <dbReference type="EMBL" id="GLD32711.1"/>
    </source>
</evidence>
<organism evidence="3 4">
    <name type="scientific">Mycobacterium kiyosense</name>
    <dbReference type="NCBI Taxonomy" id="2871094"/>
    <lineage>
        <taxon>Bacteria</taxon>
        <taxon>Bacillati</taxon>
        <taxon>Actinomycetota</taxon>
        <taxon>Actinomycetes</taxon>
        <taxon>Mycobacteriales</taxon>
        <taxon>Mycobacteriaceae</taxon>
        <taxon>Mycobacterium</taxon>
    </lineage>
</organism>
<dbReference type="Proteomes" id="UP001165663">
    <property type="component" value="Unassembled WGS sequence"/>
</dbReference>
<accession>A0A9P3QAQ6</accession>
<dbReference type="CDD" id="cd24146">
    <property type="entry name" value="nat-AmDH_N_like"/>
    <property type="match status" value="1"/>
</dbReference>